<dbReference type="AlphaFoldDB" id="A0AAN8PV92"/>
<dbReference type="InterPro" id="IPR045866">
    <property type="entry name" value="FAM210A/B-like"/>
</dbReference>
<evidence type="ECO:0000256" key="4">
    <source>
        <dbReference type="ARBA" id="ARBA00023054"/>
    </source>
</evidence>
<keyword evidence="3" id="KW-1133">Transmembrane helix</keyword>
<evidence type="ECO:0000256" key="3">
    <source>
        <dbReference type="ARBA" id="ARBA00022989"/>
    </source>
</evidence>
<accession>A0AAN8PV92</accession>
<dbReference type="EMBL" id="JAZGQO010000006">
    <property type="protein sequence ID" value="KAK6185353.1"/>
    <property type="molecule type" value="Genomic_DNA"/>
</dbReference>
<proteinExistence type="predicted"/>
<keyword evidence="4" id="KW-0175">Coiled coil</keyword>
<keyword evidence="8" id="KW-1185">Reference proteome</keyword>
<feature type="domain" description="DUF1279" evidence="6">
    <location>
        <begin position="132"/>
        <end position="218"/>
    </location>
</feature>
<organism evidence="7 8">
    <name type="scientific">Patella caerulea</name>
    <name type="common">Rayed Mediterranean limpet</name>
    <dbReference type="NCBI Taxonomy" id="87958"/>
    <lineage>
        <taxon>Eukaryota</taxon>
        <taxon>Metazoa</taxon>
        <taxon>Spiralia</taxon>
        <taxon>Lophotrochozoa</taxon>
        <taxon>Mollusca</taxon>
        <taxon>Gastropoda</taxon>
        <taxon>Patellogastropoda</taxon>
        <taxon>Patelloidea</taxon>
        <taxon>Patellidae</taxon>
        <taxon>Patella</taxon>
    </lineage>
</organism>
<keyword evidence="2" id="KW-0812">Transmembrane</keyword>
<keyword evidence="5" id="KW-0472">Membrane</keyword>
<reference evidence="7 8" key="1">
    <citation type="submission" date="2024-01" db="EMBL/GenBank/DDBJ databases">
        <title>The genome of the rayed Mediterranean limpet Patella caerulea (Linnaeus, 1758).</title>
        <authorList>
            <person name="Anh-Thu Weber A."/>
            <person name="Halstead-Nussloch G."/>
        </authorList>
    </citation>
    <scope>NUCLEOTIDE SEQUENCE [LARGE SCALE GENOMIC DNA]</scope>
    <source>
        <strain evidence="7">AATW-2023a</strain>
        <tissue evidence="7">Whole specimen</tissue>
    </source>
</reference>
<dbReference type="PANTHER" id="PTHR21377">
    <property type="entry name" value="PROTEIN FAM210B, MITOCHONDRIAL"/>
    <property type="match status" value="1"/>
</dbReference>
<evidence type="ECO:0000313" key="7">
    <source>
        <dbReference type="EMBL" id="KAK6185353.1"/>
    </source>
</evidence>
<comment type="subcellular location">
    <subcellularLocation>
        <location evidence="1">Membrane</location>
        <topology evidence="1">Single-pass membrane protein</topology>
    </subcellularLocation>
</comment>
<gene>
    <name evidence="7" type="ORF">SNE40_007606</name>
</gene>
<evidence type="ECO:0000256" key="1">
    <source>
        <dbReference type="ARBA" id="ARBA00004167"/>
    </source>
</evidence>
<dbReference type="InterPro" id="IPR009688">
    <property type="entry name" value="FAM210A/B-like_dom"/>
</dbReference>
<evidence type="ECO:0000256" key="5">
    <source>
        <dbReference type="ARBA" id="ARBA00023136"/>
    </source>
</evidence>
<comment type="caution">
    <text evidence="7">The sequence shown here is derived from an EMBL/GenBank/DDBJ whole genome shotgun (WGS) entry which is preliminary data.</text>
</comment>
<dbReference type="Pfam" id="PF06916">
    <property type="entry name" value="FAM210A-B_dom"/>
    <property type="match status" value="1"/>
</dbReference>
<evidence type="ECO:0000259" key="6">
    <source>
        <dbReference type="Pfam" id="PF06916"/>
    </source>
</evidence>
<dbReference type="Proteomes" id="UP001347796">
    <property type="component" value="Unassembled WGS sequence"/>
</dbReference>
<protein>
    <recommendedName>
        <fullName evidence="6">DUF1279 domain-containing protein</fullName>
    </recommendedName>
</protein>
<dbReference type="GO" id="GO:0005739">
    <property type="term" value="C:mitochondrion"/>
    <property type="evidence" value="ECO:0007669"/>
    <property type="project" value="TreeGrafter"/>
</dbReference>
<dbReference type="PANTHER" id="PTHR21377:SF1">
    <property type="entry name" value="PROTEIN FAM210A"/>
    <property type="match status" value="1"/>
</dbReference>
<name>A0AAN8PV92_PATCE</name>
<evidence type="ECO:0000313" key="8">
    <source>
        <dbReference type="Proteomes" id="UP001347796"/>
    </source>
</evidence>
<sequence length="279" mass="31553">MAKAINFATVITRQAQLSGLFNLKERVGELTYLPKTCRTALRNNFHLIHNRNLYIASKKVTRIEPSKAINNSCLPVVSTSFYFPGLTYRCSSSSTHDVSEIRSRHFSSSIDDASDKDKNDNINTEKNLTIFQRFKRAYKEHGKVLVGVHLATSTVWFGCFYSAAVYGFDIIPLLEQLGFSETIMKPFKAGGLGNIALAYLMYKLATPARYTVTLGGTNLVIRYFKKTGKINVPEEDSLRSLYEDGKSKLQENKDKINAARKERINDYIKAARAKRNQLK</sequence>
<evidence type="ECO:0000256" key="2">
    <source>
        <dbReference type="ARBA" id="ARBA00022692"/>
    </source>
</evidence>
<dbReference type="GO" id="GO:0016020">
    <property type="term" value="C:membrane"/>
    <property type="evidence" value="ECO:0007669"/>
    <property type="project" value="UniProtKB-SubCell"/>
</dbReference>